<dbReference type="GO" id="GO:0052856">
    <property type="term" value="F:NAD(P)HX epimerase activity"/>
    <property type="evidence" value="ECO:0007669"/>
    <property type="project" value="TreeGrafter"/>
</dbReference>
<dbReference type="EMBL" id="JACEFB010000017">
    <property type="protein sequence ID" value="MBA2227646.1"/>
    <property type="molecule type" value="Genomic_DNA"/>
</dbReference>
<keyword evidence="4 6" id="KW-0520">NAD</keyword>
<accession>A0A7V9ACT6</accession>
<dbReference type="PROSITE" id="PS01050">
    <property type="entry name" value="YJEF_C_2"/>
    <property type="match status" value="1"/>
</dbReference>
<evidence type="ECO:0000256" key="1">
    <source>
        <dbReference type="ARBA" id="ARBA00022741"/>
    </source>
</evidence>
<comment type="catalytic activity">
    <reaction evidence="6">
        <text>(6S)-NADHX + ADP = AMP + phosphate + NADH + H(+)</text>
        <dbReference type="Rhea" id="RHEA:32223"/>
        <dbReference type="ChEBI" id="CHEBI:15378"/>
        <dbReference type="ChEBI" id="CHEBI:43474"/>
        <dbReference type="ChEBI" id="CHEBI:57945"/>
        <dbReference type="ChEBI" id="CHEBI:64074"/>
        <dbReference type="ChEBI" id="CHEBI:456215"/>
        <dbReference type="ChEBI" id="CHEBI:456216"/>
        <dbReference type="EC" id="4.2.1.136"/>
    </reaction>
</comment>
<comment type="cofactor">
    <cofactor evidence="6">
        <name>Mg(2+)</name>
        <dbReference type="ChEBI" id="CHEBI:18420"/>
    </cofactor>
</comment>
<feature type="binding site" evidence="6">
    <location>
        <position position="172"/>
    </location>
    <ligand>
        <name>(6S)-NADPHX</name>
        <dbReference type="ChEBI" id="CHEBI:64076"/>
    </ligand>
</feature>
<evidence type="ECO:0000259" key="7">
    <source>
        <dbReference type="PROSITE" id="PS51383"/>
    </source>
</evidence>
<feature type="binding site" evidence="6">
    <location>
        <position position="48"/>
    </location>
    <ligand>
        <name>(6S)-NADPHX</name>
        <dbReference type="ChEBI" id="CHEBI:64076"/>
    </ligand>
</feature>
<comment type="function">
    <text evidence="6">Catalyzes the dehydration of the S-form of NAD(P)HX at the expense of ADP, which is converted to AMP. Together with NAD(P)HX epimerase, which catalyzes the epimerization of the S- and R-forms, the enzyme allows the repair of both epimers of NAD(P)HX, a damaged form of NAD(P)H that is a result of enzymatic or heat-dependent hydration.</text>
</comment>
<dbReference type="CDD" id="cd01171">
    <property type="entry name" value="YXKO-related"/>
    <property type="match status" value="1"/>
</dbReference>
<keyword evidence="9" id="KW-1185">Reference proteome</keyword>
<proteinExistence type="inferred from homology"/>
<evidence type="ECO:0000256" key="5">
    <source>
        <dbReference type="ARBA" id="ARBA00023239"/>
    </source>
</evidence>
<dbReference type="HAMAP" id="MF_01965">
    <property type="entry name" value="NADHX_dehydratase"/>
    <property type="match status" value="1"/>
</dbReference>
<comment type="similarity">
    <text evidence="6">Belongs to the NnrD/CARKD family.</text>
</comment>
<evidence type="ECO:0000313" key="9">
    <source>
        <dbReference type="Proteomes" id="UP000542342"/>
    </source>
</evidence>
<sequence length="313" mass="32476">MGSGDSGEAVSWQPVVEVPRLPVRRRESHKGDYGTVVVVGGSRGMAGAAVLAGRAALRSGAGLVRVACPADIWDVVAGAYPGYTTWGIPQSAGGTYAEGAAEALAAECARADAVAIGPGLGRRADTVALVRRVLELLPAEQPVVIDADGLYALSPYAEWGLPPGRSVVLTPHAGEFARLSGWTAPAHNPEVQDQEAERQRQAVRFAREQGVVLLLKGSGTLVSDGRRLYRNSTGNPGMATGGSGDVLTGMIGALLAQGWAGFEAAVLGAWVHGRAGDLAARHLGWTALTAADLLDYLPAAWKERETSPWAEGT</sequence>
<dbReference type="PANTHER" id="PTHR12592">
    <property type="entry name" value="ATP-DEPENDENT (S)-NAD(P)H-HYDRATE DEHYDRATASE FAMILY MEMBER"/>
    <property type="match status" value="1"/>
</dbReference>
<keyword evidence="2 6" id="KW-0067">ATP-binding</keyword>
<dbReference type="GO" id="GO:0005524">
    <property type="term" value="F:ATP binding"/>
    <property type="evidence" value="ECO:0007669"/>
    <property type="project" value="UniProtKB-KW"/>
</dbReference>
<protein>
    <recommendedName>
        <fullName evidence="6">ADP-dependent (S)-NAD(P)H-hydrate dehydratase</fullName>
        <ecNumber evidence="6">4.2.1.136</ecNumber>
    </recommendedName>
    <alternativeName>
        <fullName evidence="6">ADP-dependent NAD(P)HX dehydratase</fullName>
    </alternativeName>
</protein>
<dbReference type="Gene3D" id="3.40.1190.20">
    <property type="match status" value="1"/>
</dbReference>
<feature type="binding site" evidence="6">
    <location>
        <begin position="216"/>
        <end position="220"/>
    </location>
    <ligand>
        <name>AMP</name>
        <dbReference type="ChEBI" id="CHEBI:456215"/>
    </ligand>
</feature>
<dbReference type="GO" id="GO:0110051">
    <property type="term" value="P:metabolite repair"/>
    <property type="evidence" value="ECO:0007669"/>
    <property type="project" value="TreeGrafter"/>
</dbReference>
<dbReference type="Pfam" id="PF01256">
    <property type="entry name" value="Carb_kinase"/>
    <property type="match status" value="1"/>
</dbReference>
<evidence type="ECO:0000256" key="6">
    <source>
        <dbReference type="HAMAP-Rule" id="MF_01965"/>
    </source>
</evidence>
<dbReference type="EC" id="4.2.1.136" evidence="6"/>
<dbReference type="InterPro" id="IPR017953">
    <property type="entry name" value="Carbohydrate_kinase_pred_CS"/>
</dbReference>
<dbReference type="PROSITE" id="PS51383">
    <property type="entry name" value="YJEF_C_3"/>
    <property type="match status" value="1"/>
</dbReference>
<dbReference type="InterPro" id="IPR000631">
    <property type="entry name" value="CARKD"/>
</dbReference>
<reference evidence="8 9" key="1">
    <citation type="submission" date="2020-07" db="EMBL/GenBank/DDBJ databases">
        <title>Thermogemmata thermophila gen. nov., sp. nov., a novel moderate thermophilic planctomycete from a Kamchatka hot spring.</title>
        <authorList>
            <person name="Elcheninov A.G."/>
            <person name="Podosokorskaya O.A."/>
            <person name="Kovaleva O.L."/>
            <person name="Novikov A."/>
            <person name="Bonch-Osmolovskaya E.A."/>
            <person name="Toshchakov S.V."/>
            <person name="Kublanov I.V."/>
        </authorList>
    </citation>
    <scope>NUCLEOTIDE SEQUENCE [LARGE SCALE GENOMIC DNA]</scope>
    <source>
        <strain evidence="8 9">2918</strain>
    </source>
</reference>
<gene>
    <name evidence="6" type="primary">nnrD</name>
    <name evidence="8" type="ORF">H0921_15925</name>
</gene>
<dbReference type="SUPFAM" id="SSF53613">
    <property type="entry name" value="Ribokinase-like"/>
    <property type="match status" value="1"/>
</dbReference>
<dbReference type="GO" id="GO:0052855">
    <property type="term" value="F:ADP-dependent NAD(P)H-hydrate dehydratase activity"/>
    <property type="evidence" value="ECO:0007669"/>
    <property type="project" value="UniProtKB-UniRule"/>
</dbReference>
<keyword evidence="5 6" id="KW-0456">Lyase</keyword>
<comment type="catalytic activity">
    <reaction evidence="6">
        <text>(6S)-NADPHX + ADP = AMP + phosphate + NADPH + H(+)</text>
        <dbReference type="Rhea" id="RHEA:32235"/>
        <dbReference type="ChEBI" id="CHEBI:15378"/>
        <dbReference type="ChEBI" id="CHEBI:43474"/>
        <dbReference type="ChEBI" id="CHEBI:57783"/>
        <dbReference type="ChEBI" id="CHEBI:64076"/>
        <dbReference type="ChEBI" id="CHEBI:456215"/>
        <dbReference type="ChEBI" id="CHEBI:456216"/>
        <dbReference type="EC" id="4.2.1.136"/>
    </reaction>
</comment>
<evidence type="ECO:0000313" key="8">
    <source>
        <dbReference type="EMBL" id="MBA2227646.1"/>
    </source>
</evidence>
<evidence type="ECO:0000256" key="4">
    <source>
        <dbReference type="ARBA" id="ARBA00023027"/>
    </source>
</evidence>
<keyword evidence="3 6" id="KW-0521">NADP</keyword>
<comment type="subunit">
    <text evidence="6">Homotetramer.</text>
</comment>
<comment type="caution">
    <text evidence="8">The sequence shown here is derived from an EMBL/GenBank/DDBJ whole genome shotgun (WGS) entry which is preliminary data.</text>
</comment>
<keyword evidence="1 6" id="KW-0547">Nucleotide-binding</keyword>
<dbReference type="GO" id="GO:0046496">
    <property type="term" value="P:nicotinamide nucleotide metabolic process"/>
    <property type="evidence" value="ECO:0007669"/>
    <property type="project" value="UniProtKB-UniRule"/>
</dbReference>
<dbReference type="InterPro" id="IPR029056">
    <property type="entry name" value="Ribokinase-like"/>
</dbReference>
<dbReference type="PANTHER" id="PTHR12592:SF0">
    <property type="entry name" value="ATP-DEPENDENT (S)-NAD(P)H-HYDRATE DEHYDRATASE"/>
    <property type="match status" value="1"/>
</dbReference>
<evidence type="ECO:0000256" key="2">
    <source>
        <dbReference type="ARBA" id="ARBA00022840"/>
    </source>
</evidence>
<evidence type="ECO:0000256" key="3">
    <source>
        <dbReference type="ARBA" id="ARBA00022857"/>
    </source>
</evidence>
<feature type="domain" description="YjeF C-terminal" evidence="7">
    <location>
        <begin position="13"/>
        <end position="304"/>
    </location>
</feature>
<dbReference type="Proteomes" id="UP000542342">
    <property type="component" value="Unassembled WGS sequence"/>
</dbReference>
<feature type="binding site" evidence="6">
    <location>
        <position position="119"/>
    </location>
    <ligand>
        <name>(6S)-NADPHX</name>
        <dbReference type="ChEBI" id="CHEBI:64076"/>
    </ligand>
</feature>
<name>A0A7V9ACT6_9BACT</name>
<dbReference type="AlphaFoldDB" id="A0A7V9ACT6"/>
<feature type="binding site" evidence="6">
    <location>
        <position position="245"/>
    </location>
    <ligand>
        <name>(6S)-NADPHX</name>
        <dbReference type="ChEBI" id="CHEBI:64076"/>
    </ligand>
</feature>
<feature type="binding site" evidence="6">
    <location>
        <position position="244"/>
    </location>
    <ligand>
        <name>AMP</name>
        <dbReference type="ChEBI" id="CHEBI:456215"/>
    </ligand>
</feature>
<dbReference type="NCBIfam" id="TIGR00196">
    <property type="entry name" value="yjeF_cterm"/>
    <property type="match status" value="1"/>
</dbReference>
<organism evidence="8 9">
    <name type="scientific">Thermogemmata fonticola</name>
    <dbReference type="NCBI Taxonomy" id="2755323"/>
    <lineage>
        <taxon>Bacteria</taxon>
        <taxon>Pseudomonadati</taxon>
        <taxon>Planctomycetota</taxon>
        <taxon>Planctomycetia</taxon>
        <taxon>Gemmatales</taxon>
        <taxon>Gemmataceae</taxon>
        <taxon>Thermogemmata</taxon>
    </lineage>
</organism>